<proteinExistence type="inferred from homology"/>
<dbReference type="RefSeq" id="WP_202953320.1">
    <property type="nucleotide sequence ID" value="NZ_JAPCID010000038.1"/>
</dbReference>
<dbReference type="Proteomes" id="UP001147700">
    <property type="component" value="Unassembled WGS sequence"/>
</dbReference>
<keyword evidence="3" id="KW-0143">Chaperone</keyword>
<evidence type="ECO:0000313" key="8">
    <source>
        <dbReference type="Proteomes" id="UP001147700"/>
    </source>
</evidence>
<evidence type="ECO:0000256" key="5">
    <source>
        <dbReference type="ARBA" id="ARBA00049117"/>
    </source>
</evidence>
<evidence type="ECO:0000256" key="4">
    <source>
        <dbReference type="ARBA" id="ARBA00034320"/>
    </source>
</evidence>
<evidence type="ECO:0000256" key="2">
    <source>
        <dbReference type="ARBA" id="ARBA00022801"/>
    </source>
</evidence>
<evidence type="ECO:0000313" key="7">
    <source>
        <dbReference type="EMBL" id="MDA0140358.1"/>
    </source>
</evidence>
<organism evidence="7 8">
    <name type="scientific">Solirubrobacter deserti</name>
    <dbReference type="NCBI Taxonomy" id="2282478"/>
    <lineage>
        <taxon>Bacteria</taxon>
        <taxon>Bacillati</taxon>
        <taxon>Actinomycetota</taxon>
        <taxon>Thermoleophilia</taxon>
        <taxon>Solirubrobacterales</taxon>
        <taxon>Solirubrobacteraceae</taxon>
        <taxon>Solirubrobacter</taxon>
    </lineage>
</organism>
<dbReference type="PANTHER" id="PTHR43603">
    <property type="entry name" value="COBW DOMAIN-CONTAINING PROTEIN DDB_G0274527"/>
    <property type="match status" value="1"/>
</dbReference>
<dbReference type="SUPFAM" id="SSF52540">
    <property type="entry name" value="P-loop containing nucleoside triphosphate hydrolases"/>
    <property type="match status" value="1"/>
</dbReference>
<dbReference type="InterPro" id="IPR011629">
    <property type="entry name" value="CobW-like_C"/>
</dbReference>
<keyword evidence="1" id="KW-0547">Nucleotide-binding</keyword>
<reference evidence="7" key="1">
    <citation type="submission" date="2022-10" db="EMBL/GenBank/DDBJ databases">
        <title>The WGS of Solirubrobacter sp. CPCC 204708.</title>
        <authorList>
            <person name="Jiang Z."/>
        </authorList>
    </citation>
    <scope>NUCLEOTIDE SEQUENCE</scope>
    <source>
        <strain evidence="7">CPCC 204708</strain>
    </source>
</reference>
<sequence>MPSSPRPLDGRLPVTVLSGFLGAGKTSTLNHLLANREGLRIAVIVNDMSEINIDARLVRDGLTRVDERLVELTNGCICCTLREDLLVEVARLARSGRFDYLLIESTGISEPLPVAETFTFDGVDGRNLGDLARLDTMATVVDGGAFVRDLGSIDDLRDRGAGLDAEDERTVVDLLVDQVEFADVLIVNKTDLLAEGELLHLNALLRRLNPRARILHAQHGRVPADALIATGGFDFDRAAEAPGWLATLRGDEESEADEYGFTSFVYRRGRPFHPARLWAALEEAFPEVIRSKGFFWLASRVGMAGEWSTAGGVIHVGPGGTWMDEPGQEIVFIGIGLDERALTARLDACLLDDAELATGPRAWEQLSDPWPVWHDDYAVA</sequence>
<dbReference type="SMART" id="SM00833">
    <property type="entry name" value="CobW_C"/>
    <property type="match status" value="1"/>
</dbReference>
<comment type="catalytic activity">
    <reaction evidence="5">
        <text>GTP + H2O = GDP + phosphate + H(+)</text>
        <dbReference type="Rhea" id="RHEA:19669"/>
        <dbReference type="ChEBI" id="CHEBI:15377"/>
        <dbReference type="ChEBI" id="CHEBI:15378"/>
        <dbReference type="ChEBI" id="CHEBI:37565"/>
        <dbReference type="ChEBI" id="CHEBI:43474"/>
        <dbReference type="ChEBI" id="CHEBI:58189"/>
    </reaction>
    <physiologicalReaction direction="left-to-right" evidence="5">
        <dbReference type="Rhea" id="RHEA:19670"/>
    </physiologicalReaction>
</comment>
<comment type="caution">
    <text evidence="7">The sequence shown here is derived from an EMBL/GenBank/DDBJ whole genome shotgun (WGS) entry which is preliminary data.</text>
</comment>
<keyword evidence="2" id="KW-0378">Hydrolase</keyword>
<dbReference type="Gene3D" id="3.40.50.300">
    <property type="entry name" value="P-loop containing nucleotide triphosphate hydrolases"/>
    <property type="match status" value="1"/>
</dbReference>
<dbReference type="Gene3D" id="3.30.1220.10">
    <property type="entry name" value="CobW-like, C-terminal domain"/>
    <property type="match status" value="1"/>
</dbReference>
<evidence type="ECO:0000256" key="3">
    <source>
        <dbReference type="ARBA" id="ARBA00023186"/>
    </source>
</evidence>
<dbReference type="InterPro" id="IPR051927">
    <property type="entry name" value="Zn_Chap_cDPG_Synth"/>
</dbReference>
<evidence type="ECO:0000259" key="6">
    <source>
        <dbReference type="SMART" id="SM00833"/>
    </source>
</evidence>
<gene>
    <name evidence="7" type="ORF">OJ962_22865</name>
</gene>
<dbReference type="InterPro" id="IPR036627">
    <property type="entry name" value="CobW-likC_sf"/>
</dbReference>
<dbReference type="Pfam" id="PF02492">
    <property type="entry name" value="cobW"/>
    <property type="match status" value="1"/>
</dbReference>
<comment type="similarity">
    <text evidence="4">Belongs to the SIMIBI class G3E GTPase family. ZNG1 subfamily.</text>
</comment>
<feature type="domain" description="CobW C-terminal" evidence="6">
    <location>
        <begin position="261"/>
        <end position="350"/>
    </location>
</feature>
<accession>A0ABT4RP77</accession>
<protein>
    <submittedName>
        <fullName evidence="7">GTP-binding protein</fullName>
    </submittedName>
</protein>
<evidence type="ECO:0000256" key="1">
    <source>
        <dbReference type="ARBA" id="ARBA00022741"/>
    </source>
</evidence>
<dbReference type="InterPro" id="IPR003495">
    <property type="entry name" value="CobW/HypB/UreG_nucleotide-bd"/>
</dbReference>
<dbReference type="InterPro" id="IPR027417">
    <property type="entry name" value="P-loop_NTPase"/>
</dbReference>
<dbReference type="PANTHER" id="PTHR43603:SF1">
    <property type="entry name" value="ZINC-REGULATED GTPASE METALLOPROTEIN ACTIVATOR 1"/>
    <property type="match status" value="1"/>
</dbReference>
<keyword evidence="8" id="KW-1185">Reference proteome</keyword>
<dbReference type="EMBL" id="JAPCID010000038">
    <property type="protein sequence ID" value="MDA0140358.1"/>
    <property type="molecule type" value="Genomic_DNA"/>
</dbReference>
<dbReference type="CDD" id="cd03112">
    <property type="entry name" value="CobW-like"/>
    <property type="match status" value="1"/>
</dbReference>
<name>A0ABT4RP77_9ACTN</name>
<dbReference type="Pfam" id="PF07683">
    <property type="entry name" value="CobW_C"/>
    <property type="match status" value="1"/>
</dbReference>